<dbReference type="GO" id="GO:0004601">
    <property type="term" value="F:peroxidase activity"/>
    <property type="evidence" value="ECO:0007669"/>
    <property type="project" value="UniProtKB-KW"/>
</dbReference>
<evidence type="ECO:0000256" key="1">
    <source>
        <dbReference type="ARBA" id="ARBA00006926"/>
    </source>
</evidence>
<evidence type="ECO:0000256" key="3">
    <source>
        <dbReference type="ARBA" id="ARBA00023002"/>
    </source>
</evidence>
<dbReference type="PROSITE" id="PS51352">
    <property type="entry name" value="THIOREDOXIN_2"/>
    <property type="match status" value="1"/>
</dbReference>
<dbReference type="Proteomes" id="UP001596047">
    <property type="component" value="Unassembled WGS sequence"/>
</dbReference>
<sequence>MATIYDFQAETNKGELKSLADYKGSVLLVANTASKCGFTYQYEGLQKVYEEYKDQGLVVLGFPSNQFGGQEPGSDEEVAEFCQINYGVSFPLFAKSDVREESASELFQYLTEAAPFTGFDSSEGGQKMDGYLKAKMPERMADNSIKWNFTKFLVNREGQVVKRYESNVNPLDIKADIEALL</sequence>
<gene>
    <name evidence="6" type="ORF">ACFPYJ_01750</name>
</gene>
<comment type="caution">
    <text evidence="6">The sequence shown here is derived from an EMBL/GenBank/DDBJ whole genome shotgun (WGS) entry which is preliminary data.</text>
</comment>
<evidence type="ECO:0000256" key="2">
    <source>
        <dbReference type="ARBA" id="ARBA00022559"/>
    </source>
</evidence>
<dbReference type="InterPro" id="IPR036249">
    <property type="entry name" value="Thioredoxin-like_sf"/>
</dbReference>
<name>A0ABW0VQV4_9BACL</name>
<keyword evidence="3 4" id="KW-0560">Oxidoreductase</keyword>
<dbReference type="SUPFAM" id="SSF52833">
    <property type="entry name" value="Thioredoxin-like"/>
    <property type="match status" value="1"/>
</dbReference>
<evidence type="ECO:0000313" key="6">
    <source>
        <dbReference type="EMBL" id="MFC5647858.1"/>
    </source>
</evidence>
<dbReference type="PIRSF" id="PIRSF000303">
    <property type="entry name" value="Glutathion_perox"/>
    <property type="match status" value="1"/>
</dbReference>
<evidence type="ECO:0000313" key="7">
    <source>
        <dbReference type="Proteomes" id="UP001596047"/>
    </source>
</evidence>
<feature type="domain" description="Thioredoxin" evidence="5">
    <location>
        <begin position="1"/>
        <end position="181"/>
    </location>
</feature>
<dbReference type="PROSITE" id="PS00460">
    <property type="entry name" value="GLUTATHIONE_PEROXID_1"/>
    <property type="match status" value="1"/>
</dbReference>
<dbReference type="InterPro" id="IPR000889">
    <property type="entry name" value="Glutathione_peroxidase"/>
</dbReference>
<dbReference type="PROSITE" id="PS51355">
    <property type="entry name" value="GLUTATHIONE_PEROXID_3"/>
    <property type="match status" value="1"/>
</dbReference>
<dbReference type="PRINTS" id="PR01011">
    <property type="entry name" value="GLUTPROXDASE"/>
</dbReference>
<dbReference type="RefSeq" id="WP_379186316.1">
    <property type="nucleotide sequence ID" value="NZ_JBHSOW010000007.1"/>
</dbReference>
<keyword evidence="7" id="KW-1185">Reference proteome</keyword>
<evidence type="ECO:0000259" key="5">
    <source>
        <dbReference type="PROSITE" id="PS51352"/>
    </source>
</evidence>
<dbReference type="Gene3D" id="3.40.30.10">
    <property type="entry name" value="Glutaredoxin"/>
    <property type="match status" value="1"/>
</dbReference>
<protein>
    <recommendedName>
        <fullName evidence="4">Glutathione peroxidase</fullName>
    </recommendedName>
</protein>
<dbReference type="PROSITE" id="PS00763">
    <property type="entry name" value="GLUTATHIONE_PEROXID_2"/>
    <property type="match status" value="1"/>
</dbReference>
<dbReference type="PANTHER" id="PTHR11592:SF78">
    <property type="entry name" value="GLUTATHIONE PEROXIDASE"/>
    <property type="match status" value="1"/>
</dbReference>
<dbReference type="CDD" id="cd00340">
    <property type="entry name" value="GSH_Peroxidase"/>
    <property type="match status" value="1"/>
</dbReference>
<reference evidence="7" key="1">
    <citation type="journal article" date="2019" name="Int. J. Syst. Evol. Microbiol.">
        <title>The Global Catalogue of Microorganisms (GCM) 10K type strain sequencing project: providing services to taxonomists for standard genome sequencing and annotation.</title>
        <authorList>
            <consortium name="The Broad Institute Genomics Platform"/>
            <consortium name="The Broad Institute Genome Sequencing Center for Infectious Disease"/>
            <person name="Wu L."/>
            <person name="Ma J."/>
        </authorList>
    </citation>
    <scope>NUCLEOTIDE SEQUENCE [LARGE SCALE GENOMIC DNA]</scope>
    <source>
        <strain evidence="7">CGMCC 1.3240</strain>
    </source>
</reference>
<keyword evidence="2 4" id="KW-0575">Peroxidase</keyword>
<organism evidence="6 7">
    <name type="scientific">Paenibacillus solisilvae</name>
    <dbReference type="NCBI Taxonomy" id="2486751"/>
    <lineage>
        <taxon>Bacteria</taxon>
        <taxon>Bacillati</taxon>
        <taxon>Bacillota</taxon>
        <taxon>Bacilli</taxon>
        <taxon>Bacillales</taxon>
        <taxon>Paenibacillaceae</taxon>
        <taxon>Paenibacillus</taxon>
    </lineage>
</organism>
<dbReference type="InterPro" id="IPR029760">
    <property type="entry name" value="GPX_CS"/>
</dbReference>
<dbReference type="InterPro" id="IPR029759">
    <property type="entry name" value="GPX_AS"/>
</dbReference>
<comment type="similarity">
    <text evidence="1 4">Belongs to the glutathione peroxidase family.</text>
</comment>
<evidence type="ECO:0000256" key="4">
    <source>
        <dbReference type="RuleBase" id="RU000499"/>
    </source>
</evidence>
<proteinExistence type="inferred from homology"/>
<dbReference type="InterPro" id="IPR013766">
    <property type="entry name" value="Thioredoxin_domain"/>
</dbReference>
<dbReference type="PANTHER" id="PTHR11592">
    <property type="entry name" value="GLUTATHIONE PEROXIDASE"/>
    <property type="match status" value="1"/>
</dbReference>
<dbReference type="Pfam" id="PF00255">
    <property type="entry name" value="GSHPx"/>
    <property type="match status" value="1"/>
</dbReference>
<dbReference type="EMBL" id="JBHSOW010000007">
    <property type="protein sequence ID" value="MFC5647858.1"/>
    <property type="molecule type" value="Genomic_DNA"/>
</dbReference>
<accession>A0ABW0VQV4</accession>